<evidence type="ECO:0000256" key="1">
    <source>
        <dbReference type="ARBA" id="ARBA00012647"/>
    </source>
</evidence>
<feature type="binding site" evidence="3">
    <location>
        <position position="162"/>
    </location>
    <ligand>
        <name>Zn(2+)</name>
        <dbReference type="ChEBI" id="CHEBI:29105"/>
        <label>2</label>
    </ligand>
</feature>
<comment type="cofactor">
    <cofactor evidence="3">
        <name>Zn(2+)</name>
        <dbReference type="ChEBI" id="CHEBI:29105"/>
    </cofactor>
    <text evidence="3">Binds 2 Zn(2+) ions.</text>
</comment>
<keyword evidence="2" id="KW-0597">Phosphoprotein</keyword>
<dbReference type="SUPFAM" id="SSF53649">
    <property type="entry name" value="Alkaline phosphatase-like"/>
    <property type="match status" value="1"/>
</dbReference>
<keyword evidence="3" id="KW-0479">Metal-binding</keyword>
<keyword evidence="3" id="KW-0460">Magnesium</keyword>
<comment type="cofactor">
    <cofactor evidence="3">
        <name>Mg(2+)</name>
        <dbReference type="ChEBI" id="CHEBI:18420"/>
    </cofactor>
    <text evidence="3">Binds 1 Mg(2+) ion.</text>
</comment>
<comment type="caution">
    <text evidence="4">The sequence shown here is derived from an EMBL/GenBank/DDBJ whole genome shotgun (WGS) entry which is preliminary data.</text>
</comment>
<dbReference type="GO" id="GO:0004035">
    <property type="term" value="F:alkaline phosphatase activity"/>
    <property type="evidence" value="ECO:0007669"/>
    <property type="project" value="UniProtKB-EC"/>
</dbReference>
<dbReference type="Proteomes" id="UP000719412">
    <property type="component" value="Unassembled WGS sequence"/>
</dbReference>
<dbReference type="PANTHER" id="PTHR11596:SF5">
    <property type="entry name" value="ALKALINE PHOSPHATASE"/>
    <property type="match status" value="1"/>
</dbReference>
<name>A0A8J6LDH1_TENMO</name>
<proteinExistence type="predicted"/>
<dbReference type="CDD" id="cd16012">
    <property type="entry name" value="ALP"/>
    <property type="match status" value="1"/>
</dbReference>
<evidence type="ECO:0000313" key="4">
    <source>
        <dbReference type="EMBL" id="KAH0816337.1"/>
    </source>
</evidence>
<feature type="binding site" evidence="3">
    <location>
        <position position="161"/>
    </location>
    <ligand>
        <name>Zn(2+)</name>
        <dbReference type="ChEBI" id="CHEBI:29105"/>
        <label>2</label>
    </ligand>
</feature>
<feature type="binding site" evidence="3">
    <location>
        <position position="124"/>
    </location>
    <ligand>
        <name>Zn(2+)</name>
        <dbReference type="ChEBI" id="CHEBI:29105"/>
        <label>2</label>
    </ligand>
</feature>
<organism evidence="4 5">
    <name type="scientific">Tenebrio molitor</name>
    <name type="common">Yellow mealworm beetle</name>
    <dbReference type="NCBI Taxonomy" id="7067"/>
    <lineage>
        <taxon>Eukaryota</taxon>
        <taxon>Metazoa</taxon>
        <taxon>Ecdysozoa</taxon>
        <taxon>Arthropoda</taxon>
        <taxon>Hexapoda</taxon>
        <taxon>Insecta</taxon>
        <taxon>Pterygota</taxon>
        <taxon>Neoptera</taxon>
        <taxon>Endopterygota</taxon>
        <taxon>Coleoptera</taxon>
        <taxon>Polyphaga</taxon>
        <taxon>Cucujiformia</taxon>
        <taxon>Tenebrionidae</taxon>
        <taxon>Tenebrio</taxon>
    </lineage>
</organism>
<dbReference type="AlphaFoldDB" id="A0A8J6LDH1"/>
<evidence type="ECO:0000256" key="3">
    <source>
        <dbReference type="PIRSR" id="PIRSR601952-2"/>
    </source>
</evidence>
<dbReference type="InterPro" id="IPR017850">
    <property type="entry name" value="Alkaline_phosphatase_core_sf"/>
</dbReference>
<dbReference type="SMART" id="SM00098">
    <property type="entry name" value="alkPPc"/>
    <property type="match status" value="1"/>
</dbReference>
<dbReference type="EMBL" id="JABDTM020021705">
    <property type="protein sequence ID" value="KAH0816337.1"/>
    <property type="molecule type" value="Genomic_DNA"/>
</dbReference>
<accession>A0A8J6LDH1</accession>
<feature type="binding site" evidence="3">
    <location>
        <position position="115"/>
    </location>
    <ligand>
        <name>Mg(2+)</name>
        <dbReference type="ChEBI" id="CHEBI:18420"/>
    </ligand>
</feature>
<keyword evidence="5" id="KW-1185">Reference proteome</keyword>
<evidence type="ECO:0000256" key="2">
    <source>
        <dbReference type="ARBA" id="ARBA00022553"/>
    </source>
</evidence>
<reference evidence="4" key="1">
    <citation type="journal article" date="2020" name="J Insects Food Feed">
        <title>The yellow mealworm (Tenebrio molitor) genome: a resource for the emerging insects as food and feed industry.</title>
        <authorList>
            <person name="Eriksson T."/>
            <person name="Andere A."/>
            <person name="Kelstrup H."/>
            <person name="Emery V."/>
            <person name="Picard C."/>
        </authorList>
    </citation>
    <scope>NUCLEOTIDE SEQUENCE</scope>
    <source>
        <strain evidence="4">Stoneville</strain>
        <tissue evidence="4">Whole head</tissue>
    </source>
</reference>
<dbReference type="Gene3D" id="3.40.720.10">
    <property type="entry name" value="Alkaline Phosphatase, subunit A"/>
    <property type="match status" value="1"/>
</dbReference>
<evidence type="ECO:0000313" key="5">
    <source>
        <dbReference type="Proteomes" id="UP000719412"/>
    </source>
</evidence>
<sequence>MGGGRQCLQSGVGDLQGDPVDTWACYSKDGRDLVKDWEQDKKRRNKSYVTVKNNEELDKVDPSTEFVLGIFANGHMSMDYARDKSPKGMPSLANMTQKGLDILAKNPRGYIFVVEGGLIDYAHHRGHARKALDETVSFSDAIQVALEKTDPQETLIIVTSDHSHSLVFSGYASRDSNILVNSTVSRDDPSVNNTRDFEYSQQAVVLTDEVTHGGSDVLVYAKGPMAHLFHTVHEQTYVAYVISYAAKIGPFKNGGLDTNPTTGTMLIKQLVKCNKRTFLVRYYSNRNILKLKERGMFQDIFPDTAA</sequence>
<dbReference type="InterPro" id="IPR001952">
    <property type="entry name" value="Alkaline_phosphatase"/>
</dbReference>
<dbReference type="Pfam" id="PF00245">
    <property type="entry name" value="Alk_phosphatase"/>
    <property type="match status" value="2"/>
</dbReference>
<feature type="binding site" evidence="3">
    <location>
        <position position="212"/>
    </location>
    <ligand>
        <name>Zn(2+)</name>
        <dbReference type="ChEBI" id="CHEBI:29105"/>
        <label>2</label>
    </ligand>
</feature>
<gene>
    <name evidence="4" type="ORF">GEV33_006454</name>
</gene>
<protein>
    <recommendedName>
        <fullName evidence="1">alkaline phosphatase</fullName>
        <ecNumber evidence="1">3.1.3.1</ecNumber>
    </recommendedName>
</protein>
<dbReference type="EC" id="3.1.3.1" evidence="1"/>
<keyword evidence="3" id="KW-0862">Zinc</keyword>
<feature type="binding site" evidence="3">
    <location>
        <position position="120"/>
    </location>
    <ligand>
        <name>Zn(2+)</name>
        <dbReference type="ChEBI" id="CHEBI:29105"/>
        <label>2</label>
    </ligand>
</feature>
<dbReference type="GO" id="GO:0046872">
    <property type="term" value="F:metal ion binding"/>
    <property type="evidence" value="ECO:0007669"/>
    <property type="project" value="UniProtKB-KW"/>
</dbReference>
<dbReference type="PANTHER" id="PTHR11596">
    <property type="entry name" value="ALKALINE PHOSPHATASE"/>
    <property type="match status" value="1"/>
</dbReference>
<reference evidence="4" key="2">
    <citation type="submission" date="2021-08" db="EMBL/GenBank/DDBJ databases">
        <authorList>
            <person name="Eriksson T."/>
        </authorList>
    </citation>
    <scope>NUCLEOTIDE SEQUENCE</scope>
    <source>
        <strain evidence="4">Stoneville</strain>
        <tissue evidence="4">Whole head</tissue>
    </source>
</reference>